<name>A0A0L8JR29_STRVR</name>
<dbReference type="EMBL" id="LGUP01000362">
    <property type="protein sequence ID" value="KOG16065.1"/>
    <property type="molecule type" value="Genomic_DNA"/>
</dbReference>
<dbReference type="SUPFAM" id="SSF69318">
    <property type="entry name" value="Integrin alpha N-terminal domain"/>
    <property type="match status" value="1"/>
</dbReference>
<feature type="chain" id="PRO_5005585159" evidence="2">
    <location>
        <begin position="32"/>
        <end position="406"/>
    </location>
</feature>
<evidence type="ECO:0000313" key="4">
    <source>
        <dbReference type="Proteomes" id="UP000037023"/>
    </source>
</evidence>
<evidence type="ECO:0000256" key="1">
    <source>
        <dbReference type="ARBA" id="ARBA00022729"/>
    </source>
</evidence>
<dbReference type="PANTHER" id="PTHR46580">
    <property type="entry name" value="SENSOR KINASE-RELATED"/>
    <property type="match status" value="1"/>
</dbReference>
<dbReference type="Proteomes" id="UP000037023">
    <property type="component" value="Unassembled WGS sequence"/>
</dbReference>
<dbReference type="Pfam" id="PF03995">
    <property type="entry name" value="Inhibitor_I36"/>
    <property type="match status" value="1"/>
</dbReference>
<dbReference type="InterPro" id="IPR028994">
    <property type="entry name" value="Integrin_alpha_N"/>
</dbReference>
<sequence length="406" mass="42657">MRTMIKRGLASLLGLATLGGVAVGTAAPAQAAVSDCPAGYFCAWTQEDAKGSMLKTKTNMATMGSWGTRFGSYINRTSLYTCLYESPEYRWYDGYWSEDPAVNGSWTTGPMTTIASLKFVRTERECSRPAYPSWKAVASPTAAGFGDLNRDRRADVLARDLVGRLWFLPGDGSGRLVGSGGWNAMNAFVRHGDFTGDGREDVLAREGSTGRLWLYTGAGTGGLGTRKLIGSGGWNAMGRIAGVGDLSRDGRPDVLTVEKATGKLWLYPGTASGGLGARKLLGTGGWNAMNALVGPGDTNGDGRVDVIARERSTGRLWSYPGTASGGLGTRKLIGTGGWNAMDTFLAVGDTTGDGRPDLSTVTNSDYVLGGSRGNPGWLVAYRGLGTGAFAAGDTTDGEWWGLNGAF</sequence>
<feature type="signal peptide" evidence="2">
    <location>
        <begin position="1"/>
        <end position="31"/>
    </location>
</feature>
<comment type="caution">
    <text evidence="3">The sequence shown here is derived from an EMBL/GenBank/DDBJ whole genome shotgun (WGS) entry which is preliminary data.</text>
</comment>
<dbReference type="InterPro" id="IPR013517">
    <property type="entry name" value="FG-GAP"/>
</dbReference>
<dbReference type="RefSeq" id="WP_033208417.1">
    <property type="nucleotide sequence ID" value="NZ_LGUP01000362.1"/>
</dbReference>
<dbReference type="PATRIC" id="fig|1938.6.peg.5723"/>
<dbReference type="Gene3D" id="2.130.10.130">
    <property type="entry name" value="Integrin alpha, N-terminal"/>
    <property type="match status" value="1"/>
</dbReference>
<accession>A0A0L8JR29</accession>
<proteinExistence type="predicted"/>
<dbReference type="OrthoDB" id="9815928at2"/>
<keyword evidence="1 2" id="KW-0732">Signal</keyword>
<organism evidence="3 4">
    <name type="scientific">Streptomyces viridochromogenes</name>
    <dbReference type="NCBI Taxonomy" id="1938"/>
    <lineage>
        <taxon>Bacteria</taxon>
        <taxon>Bacillati</taxon>
        <taxon>Actinomycetota</taxon>
        <taxon>Actinomycetes</taxon>
        <taxon>Kitasatosporales</taxon>
        <taxon>Streptomycetaceae</taxon>
        <taxon>Streptomyces</taxon>
    </lineage>
</organism>
<dbReference type="PANTHER" id="PTHR46580:SF4">
    <property type="entry name" value="ATP_GTP-BINDING PROTEIN"/>
    <property type="match status" value="1"/>
</dbReference>
<evidence type="ECO:0000256" key="2">
    <source>
        <dbReference type="SAM" id="SignalP"/>
    </source>
</evidence>
<dbReference type="AlphaFoldDB" id="A0A0L8JR29"/>
<dbReference type="Pfam" id="PF13517">
    <property type="entry name" value="FG-GAP_3"/>
    <property type="match status" value="2"/>
</dbReference>
<evidence type="ECO:0000313" key="3">
    <source>
        <dbReference type="EMBL" id="KOG16065.1"/>
    </source>
</evidence>
<reference evidence="3 4" key="1">
    <citation type="submission" date="2015-06" db="EMBL/GenBank/DDBJ databases">
        <authorList>
            <person name="Hoefler B.C."/>
            <person name="Straight P.D."/>
        </authorList>
    </citation>
    <scope>NUCLEOTIDE SEQUENCE [LARGE SCALE GENOMIC DNA]</scope>
    <source>
        <strain evidence="3 4">NRRL 3427</strain>
    </source>
</reference>
<gene>
    <name evidence="3" type="ORF">ADK34_26660</name>
</gene>
<protein>
    <submittedName>
        <fullName evidence="3">ATP/GTP-binding protein</fullName>
    </submittedName>
</protein>